<name>A0A382R7C4_9ZZZZ</name>
<reference evidence="2" key="1">
    <citation type="submission" date="2018-05" db="EMBL/GenBank/DDBJ databases">
        <authorList>
            <person name="Lanie J.A."/>
            <person name="Ng W.-L."/>
            <person name="Kazmierczak K.M."/>
            <person name="Andrzejewski T.M."/>
            <person name="Davidsen T.M."/>
            <person name="Wayne K.J."/>
            <person name="Tettelin H."/>
            <person name="Glass J.I."/>
            <person name="Rusch D."/>
            <person name="Podicherti R."/>
            <person name="Tsui H.-C.T."/>
            <person name="Winkler M.E."/>
        </authorList>
    </citation>
    <scope>NUCLEOTIDE SEQUENCE</scope>
</reference>
<evidence type="ECO:0000259" key="1">
    <source>
        <dbReference type="Pfam" id="PF21252"/>
    </source>
</evidence>
<feature type="domain" description="Glycosyl hydrolase 109 C-terminal" evidence="1">
    <location>
        <begin position="1"/>
        <end position="105"/>
    </location>
</feature>
<sequence length="217" mass="24226">IAKMLDINKGNRFISLVSMSSKARGLHDYAVNNLGPDHSEFATDFAQGDITTTMVKCAHGETVLLTHDCSLPRPYSRGQRVQGTRGLWMEDKNAVHFDDLPGEEWADMADYLRDYDHPVWKDFVADGVQGGHGGMDYLVQRSFVDAIKSGRQTPIDVYDSVAWMAITALSEDSIACGSQPVPFPDFTNGKWITTRPDPDNYWTLDGIYTGEEQPFGR</sequence>
<accession>A0A382R7C4</accession>
<dbReference type="AlphaFoldDB" id="A0A382R7C4"/>
<protein>
    <recommendedName>
        <fullName evidence="1">Glycosyl hydrolase 109 C-terminal domain-containing protein</fullName>
    </recommendedName>
</protein>
<evidence type="ECO:0000313" key="2">
    <source>
        <dbReference type="EMBL" id="SVC93586.1"/>
    </source>
</evidence>
<dbReference type="InterPro" id="IPR049303">
    <property type="entry name" value="Glyco_hydro_109_C"/>
</dbReference>
<feature type="non-terminal residue" evidence="2">
    <location>
        <position position="1"/>
    </location>
</feature>
<gene>
    <name evidence="2" type="ORF">METZ01_LOCUS346440</name>
</gene>
<dbReference type="Pfam" id="PF21252">
    <property type="entry name" value="Glyco_hydro_109_C"/>
    <property type="match status" value="1"/>
</dbReference>
<organism evidence="2">
    <name type="scientific">marine metagenome</name>
    <dbReference type="NCBI Taxonomy" id="408172"/>
    <lineage>
        <taxon>unclassified sequences</taxon>
        <taxon>metagenomes</taxon>
        <taxon>ecological metagenomes</taxon>
    </lineage>
</organism>
<dbReference type="Gene3D" id="3.30.360.10">
    <property type="entry name" value="Dihydrodipicolinate Reductase, domain 2"/>
    <property type="match status" value="1"/>
</dbReference>
<dbReference type="EMBL" id="UINC01119625">
    <property type="protein sequence ID" value="SVC93586.1"/>
    <property type="molecule type" value="Genomic_DNA"/>
</dbReference>
<proteinExistence type="predicted"/>